<name>A0AAW9DNW7_ACIAO</name>
<evidence type="ECO:0000259" key="4">
    <source>
        <dbReference type="PROSITE" id="PS50932"/>
    </source>
</evidence>
<evidence type="ECO:0000256" key="2">
    <source>
        <dbReference type="ARBA" id="ARBA00023125"/>
    </source>
</evidence>
<dbReference type="PANTHER" id="PTHR30146:SF109">
    <property type="entry name" value="HTH-TYPE TRANSCRIPTIONAL REGULATOR GALS"/>
    <property type="match status" value="1"/>
</dbReference>
<comment type="caution">
    <text evidence="5">The sequence shown here is derived from an EMBL/GenBank/DDBJ whole genome shotgun (WGS) entry which is preliminary data.</text>
</comment>
<dbReference type="InterPro" id="IPR046335">
    <property type="entry name" value="LacI/GalR-like_sensor"/>
</dbReference>
<reference evidence="5 6" key="1">
    <citation type="submission" date="2023-11" db="EMBL/GenBank/DDBJ databases">
        <title>MicrobeMod: A computational toolkit for identifying prokaryotic methylation and restriction-modification with nanopore sequencing.</title>
        <authorList>
            <person name="Crits-Christoph A."/>
            <person name="Kang S.C."/>
            <person name="Lee H."/>
            <person name="Ostrov N."/>
        </authorList>
    </citation>
    <scope>NUCLEOTIDE SEQUENCE [LARGE SCALE GENOMIC DNA]</scope>
    <source>
        <strain evidence="5 6">DSMZ 700</strain>
    </source>
</reference>
<dbReference type="PROSITE" id="PS00356">
    <property type="entry name" value="HTH_LACI_1"/>
    <property type="match status" value="1"/>
</dbReference>
<keyword evidence="3" id="KW-0804">Transcription</keyword>
<accession>A0AAW9DNW7</accession>
<evidence type="ECO:0000256" key="3">
    <source>
        <dbReference type="ARBA" id="ARBA00023163"/>
    </source>
</evidence>
<keyword evidence="6" id="KW-1185">Reference proteome</keyword>
<dbReference type="InterPro" id="IPR028082">
    <property type="entry name" value="Peripla_BP_I"/>
</dbReference>
<sequence length="330" mass="34324">MSRPRGATLRDVAVRAGVSTATVSFVLNDSKPVAPETRARVEAALAALDYRMSSSARALRTGRHQAIGLLLPDLANPFFPALAQAVTDAAWAHRHALILASSGSDTATEAEALAALAERADGIIWIPGTESPVHRPTGPAVILDRPSPAFASYDSIAADHHEGGALVAAAFHAQGRRRIGLLAGPASSPSAAGRAEGFLANASGLDIIWHHEVPFALTLPEPACAWLADPRLDGIFAASDVVAIGTLRRLRALGRAVPDDVAVIGFDDIPWAALTEPPLTTIRQPVDALGRSAVETLLARIAAPTAPVVHHRLAVTLIERASTSASGHVA</sequence>
<dbReference type="Pfam" id="PF13377">
    <property type="entry name" value="Peripla_BP_3"/>
    <property type="match status" value="1"/>
</dbReference>
<proteinExistence type="predicted"/>
<dbReference type="GO" id="GO:0003700">
    <property type="term" value="F:DNA-binding transcription factor activity"/>
    <property type="evidence" value="ECO:0007669"/>
    <property type="project" value="TreeGrafter"/>
</dbReference>
<dbReference type="PROSITE" id="PS50932">
    <property type="entry name" value="HTH_LACI_2"/>
    <property type="match status" value="1"/>
</dbReference>
<dbReference type="AlphaFoldDB" id="A0AAW9DNW7"/>
<keyword evidence="1" id="KW-0805">Transcription regulation</keyword>
<dbReference type="EMBL" id="JAWXYB010000018">
    <property type="protein sequence ID" value="MDX5930376.1"/>
    <property type="molecule type" value="Genomic_DNA"/>
</dbReference>
<dbReference type="Gene3D" id="1.10.260.40">
    <property type="entry name" value="lambda repressor-like DNA-binding domains"/>
    <property type="match status" value="1"/>
</dbReference>
<dbReference type="CDD" id="cd01392">
    <property type="entry name" value="HTH_LacI"/>
    <property type="match status" value="1"/>
</dbReference>
<dbReference type="SMART" id="SM00354">
    <property type="entry name" value="HTH_LACI"/>
    <property type="match status" value="1"/>
</dbReference>
<dbReference type="PANTHER" id="PTHR30146">
    <property type="entry name" value="LACI-RELATED TRANSCRIPTIONAL REPRESSOR"/>
    <property type="match status" value="1"/>
</dbReference>
<organism evidence="5 6">
    <name type="scientific">Acidiphilium acidophilum</name>
    <name type="common">Thiobacillus acidophilus</name>
    <dbReference type="NCBI Taxonomy" id="76588"/>
    <lineage>
        <taxon>Bacteria</taxon>
        <taxon>Pseudomonadati</taxon>
        <taxon>Pseudomonadota</taxon>
        <taxon>Alphaproteobacteria</taxon>
        <taxon>Acetobacterales</taxon>
        <taxon>Acidocellaceae</taxon>
        <taxon>Acidiphilium</taxon>
    </lineage>
</organism>
<dbReference type="RefSeq" id="WP_319613328.1">
    <property type="nucleotide sequence ID" value="NZ_JAWXYB010000018.1"/>
</dbReference>
<evidence type="ECO:0000256" key="1">
    <source>
        <dbReference type="ARBA" id="ARBA00023015"/>
    </source>
</evidence>
<gene>
    <name evidence="5" type="ORF">SIL87_06325</name>
</gene>
<evidence type="ECO:0000313" key="5">
    <source>
        <dbReference type="EMBL" id="MDX5930376.1"/>
    </source>
</evidence>
<dbReference type="Pfam" id="PF00356">
    <property type="entry name" value="LacI"/>
    <property type="match status" value="1"/>
</dbReference>
<protein>
    <submittedName>
        <fullName evidence="5">LacI family DNA-binding transcriptional regulator</fullName>
    </submittedName>
</protein>
<dbReference type="CDD" id="cd06267">
    <property type="entry name" value="PBP1_LacI_sugar_binding-like"/>
    <property type="match status" value="1"/>
</dbReference>
<dbReference type="Proteomes" id="UP001279553">
    <property type="component" value="Unassembled WGS sequence"/>
</dbReference>
<dbReference type="SUPFAM" id="SSF53822">
    <property type="entry name" value="Periplasmic binding protein-like I"/>
    <property type="match status" value="1"/>
</dbReference>
<dbReference type="SUPFAM" id="SSF47413">
    <property type="entry name" value="lambda repressor-like DNA-binding domains"/>
    <property type="match status" value="1"/>
</dbReference>
<feature type="domain" description="HTH lacI-type" evidence="4">
    <location>
        <begin position="7"/>
        <end position="61"/>
    </location>
</feature>
<dbReference type="InterPro" id="IPR000843">
    <property type="entry name" value="HTH_LacI"/>
</dbReference>
<keyword evidence="2 5" id="KW-0238">DNA-binding</keyword>
<dbReference type="GO" id="GO:0000976">
    <property type="term" value="F:transcription cis-regulatory region binding"/>
    <property type="evidence" value="ECO:0007669"/>
    <property type="project" value="TreeGrafter"/>
</dbReference>
<evidence type="ECO:0000313" key="6">
    <source>
        <dbReference type="Proteomes" id="UP001279553"/>
    </source>
</evidence>
<dbReference type="InterPro" id="IPR010982">
    <property type="entry name" value="Lambda_DNA-bd_dom_sf"/>
</dbReference>
<dbReference type="Gene3D" id="3.40.50.2300">
    <property type="match status" value="2"/>
</dbReference>